<organism evidence="3 4">
    <name type="scientific">Lepidopterella palustris CBS 459.81</name>
    <dbReference type="NCBI Taxonomy" id="1314670"/>
    <lineage>
        <taxon>Eukaryota</taxon>
        <taxon>Fungi</taxon>
        <taxon>Dikarya</taxon>
        <taxon>Ascomycota</taxon>
        <taxon>Pezizomycotina</taxon>
        <taxon>Dothideomycetes</taxon>
        <taxon>Pleosporomycetidae</taxon>
        <taxon>Mytilinidiales</taxon>
        <taxon>Argynnaceae</taxon>
        <taxon>Lepidopterella</taxon>
    </lineage>
</organism>
<reference evidence="3 4" key="1">
    <citation type="journal article" date="2016" name="Nat. Commun.">
        <title>Ectomycorrhizal ecology is imprinted in the genome of the dominant symbiotic fungus Cenococcum geophilum.</title>
        <authorList>
            <consortium name="DOE Joint Genome Institute"/>
            <person name="Peter M."/>
            <person name="Kohler A."/>
            <person name="Ohm R.A."/>
            <person name="Kuo A."/>
            <person name="Krutzmann J."/>
            <person name="Morin E."/>
            <person name="Arend M."/>
            <person name="Barry K.W."/>
            <person name="Binder M."/>
            <person name="Choi C."/>
            <person name="Clum A."/>
            <person name="Copeland A."/>
            <person name="Grisel N."/>
            <person name="Haridas S."/>
            <person name="Kipfer T."/>
            <person name="LaButti K."/>
            <person name="Lindquist E."/>
            <person name="Lipzen A."/>
            <person name="Maire R."/>
            <person name="Meier B."/>
            <person name="Mihaltcheva S."/>
            <person name="Molinier V."/>
            <person name="Murat C."/>
            <person name="Poggeler S."/>
            <person name="Quandt C.A."/>
            <person name="Sperisen C."/>
            <person name="Tritt A."/>
            <person name="Tisserant E."/>
            <person name="Crous P.W."/>
            <person name="Henrissat B."/>
            <person name="Nehls U."/>
            <person name="Egli S."/>
            <person name="Spatafora J.W."/>
            <person name="Grigoriev I.V."/>
            <person name="Martin F.M."/>
        </authorList>
    </citation>
    <scope>NUCLEOTIDE SEQUENCE [LARGE SCALE GENOMIC DNA]</scope>
    <source>
        <strain evidence="3 4">CBS 459.81</strain>
    </source>
</reference>
<dbReference type="InterPro" id="IPR003609">
    <property type="entry name" value="Pan_app"/>
</dbReference>
<dbReference type="EMBL" id="KV745753">
    <property type="protein sequence ID" value="OCK73498.1"/>
    <property type="molecule type" value="Genomic_DNA"/>
</dbReference>
<gene>
    <name evidence="3" type="ORF">K432DRAFT_447803</name>
</gene>
<dbReference type="Gene3D" id="3.50.4.10">
    <property type="entry name" value="Hepatocyte Growth Factor"/>
    <property type="match status" value="1"/>
</dbReference>
<dbReference type="OrthoDB" id="424610at2759"/>
<name>A0A8E2DXR1_9PEZI</name>
<dbReference type="Proteomes" id="UP000250266">
    <property type="component" value="Unassembled WGS sequence"/>
</dbReference>
<proteinExistence type="predicted"/>
<feature type="domain" description="Apple" evidence="2">
    <location>
        <begin position="456"/>
        <end position="475"/>
    </location>
</feature>
<dbReference type="AlphaFoldDB" id="A0A8E2DXR1"/>
<protein>
    <recommendedName>
        <fullName evidence="2">Apple domain-containing protein</fullName>
    </recommendedName>
</protein>
<evidence type="ECO:0000256" key="1">
    <source>
        <dbReference type="SAM" id="SignalP"/>
    </source>
</evidence>
<keyword evidence="4" id="KW-1185">Reference proteome</keyword>
<feature type="signal peptide" evidence="1">
    <location>
        <begin position="1"/>
        <end position="20"/>
    </location>
</feature>
<feature type="domain" description="Apple" evidence="2">
    <location>
        <begin position="235"/>
        <end position="282"/>
    </location>
</feature>
<dbReference type="Pfam" id="PF14295">
    <property type="entry name" value="PAN_4"/>
    <property type="match status" value="3"/>
</dbReference>
<evidence type="ECO:0000259" key="2">
    <source>
        <dbReference type="Pfam" id="PF14295"/>
    </source>
</evidence>
<evidence type="ECO:0000313" key="4">
    <source>
        <dbReference type="Proteomes" id="UP000250266"/>
    </source>
</evidence>
<feature type="domain" description="Apple" evidence="2">
    <location>
        <begin position="46"/>
        <end position="92"/>
    </location>
</feature>
<keyword evidence="1" id="KW-0732">Signal</keyword>
<evidence type="ECO:0000313" key="3">
    <source>
        <dbReference type="EMBL" id="OCK73498.1"/>
    </source>
</evidence>
<feature type="chain" id="PRO_5034980845" description="Apple domain-containing protein" evidence="1">
    <location>
        <begin position="21"/>
        <end position="574"/>
    </location>
</feature>
<sequence>MTSLFFIFISASCLANFAFAQSCPASNEQTFVDPSSQKTYRIECDVDRPGSDFPAPVWVNSLGDCIARCSSTSGCVNIAFASGSSPAPCYLKSGLNPTSTKTGTIGAHLLSAEGPQCPDVDNTCLNPTNLNEVCYQVGCGGAYSGTIVGQKTAISFQDCINYCESSVTSGSIYARFDPDVGSIKPGGQCHCQSSISSTIIAQSWGARRTSVMCPDHNGQNFTSSTGRKFLIECGIDRPGGDMYPTPAYTNGLEYCLQVCAQIPGCIDVAWHIGYPSGTCWFKNQTMGAKVDPEVMNAKWVPDCYSTTVTSTTIYTELTSQTPISYGPTPSPSTVPGGAQCYGWNGPGCSGNYKRAATPVPKPTPEPDESVRLMARDSSFCAPTQTVTHTVTTSTVTWITSPTTTCTIRSPASETTIPSYCNPTFAFNLVVPVPSLAANPENNIYTAPARTVINKIDCCSHCAQIFNCVWWYFEAFDYYAGDAWSPGTCFFAYRTNVTGNFEQIPAICPNGVSSDNSGWYEFAADQWGYPSNSINAYWWGGYNPGPCGGGLNLFESDRDSGLPPNDYDTRCPGQN</sequence>
<accession>A0A8E2DXR1</accession>